<dbReference type="SUPFAM" id="SSF109604">
    <property type="entry name" value="HD-domain/PDEase-like"/>
    <property type="match status" value="1"/>
</dbReference>
<dbReference type="InterPro" id="IPR052567">
    <property type="entry name" value="OP_Dioxygenase"/>
</dbReference>
<dbReference type="Pfam" id="PF01966">
    <property type="entry name" value="HD"/>
    <property type="match status" value="1"/>
</dbReference>
<keyword evidence="3" id="KW-1185">Reference proteome</keyword>
<reference evidence="2 3" key="1">
    <citation type="submission" date="2024-05" db="EMBL/GenBank/DDBJ databases">
        <authorList>
            <person name="Liu Q."/>
            <person name="Xin Y.-H."/>
        </authorList>
    </citation>
    <scope>NUCLEOTIDE SEQUENCE [LARGE SCALE GENOMIC DNA]</scope>
    <source>
        <strain evidence="2 3">CGMCC 1.10181</strain>
    </source>
</reference>
<accession>A0ABU9XZN8</accession>
<protein>
    <submittedName>
        <fullName evidence="2">HD domain-containing protein</fullName>
    </submittedName>
</protein>
<dbReference type="RefSeq" id="WP_343891684.1">
    <property type="nucleotide sequence ID" value="NZ_BAAAEH010000047.1"/>
</dbReference>
<dbReference type="PANTHER" id="PTHR40202:SF1">
    <property type="entry name" value="HD DOMAIN-CONTAINING PROTEIN"/>
    <property type="match status" value="1"/>
</dbReference>
<feature type="domain" description="HD" evidence="1">
    <location>
        <begin position="57"/>
        <end position="127"/>
    </location>
</feature>
<evidence type="ECO:0000313" key="2">
    <source>
        <dbReference type="EMBL" id="MEN2789025.1"/>
    </source>
</evidence>
<dbReference type="Proteomes" id="UP001419910">
    <property type="component" value="Unassembled WGS sequence"/>
</dbReference>
<dbReference type="EMBL" id="JBDIME010000003">
    <property type="protein sequence ID" value="MEN2789025.1"/>
    <property type="molecule type" value="Genomic_DNA"/>
</dbReference>
<comment type="caution">
    <text evidence="2">The sequence shown here is derived from an EMBL/GenBank/DDBJ whole genome shotgun (WGS) entry which is preliminary data.</text>
</comment>
<proteinExistence type="predicted"/>
<sequence>MTEHQDRARFTAMTEGTQQDWDIIGGHFRDFARALPARVLTHLKLLEGDFGGFPVDRLEHSLQTATRAHRDGRDEPYVVMALLHDIGDTLGTYNHPEIGAAMLRPFVSEEVHWIANTHGVFQGYYFFHYLGMDRDLRENYRGHPHFEACAEFCEKYDQAAFDLAYESAPLSFFEPMVGRVMARPINSIYAKAAE</sequence>
<evidence type="ECO:0000313" key="3">
    <source>
        <dbReference type="Proteomes" id="UP001419910"/>
    </source>
</evidence>
<dbReference type="InterPro" id="IPR006674">
    <property type="entry name" value="HD_domain"/>
</dbReference>
<dbReference type="Gene3D" id="1.10.3210.10">
    <property type="entry name" value="Hypothetical protein af1432"/>
    <property type="match status" value="1"/>
</dbReference>
<gene>
    <name evidence="2" type="ORF">ABC974_05255</name>
</gene>
<organism evidence="2 3">
    <name type="scientific">Sphingomonas oligophenolica</name>
    <dbReference type="NCBI Taxonomy" id="301154"/>
    <lineage>
        <taxon>Bacteria</taxon>
        <taxon>Pseudomonadati</taxon>
        <taxon>Pseudomonadota</taxon>
        <taxon>Alphaproteobacteria</taxon>
        <taxon>Sphingomonadales</taxon>
        <taxon>Sphingomonadaceae</taxon>
        <taxon>Sphingomonas</taxon>
    </lineage>
</organism>
<dbReference type="PANTHER" id="PTHR40202">
    <property type="match status" value="1"/>
</dbReference>
<evidence type="ECO:0000259" key="1">
    <source>
        <dbReference type="Pfam" id="PF01966"/>
    </source>
</evidence>
<name>A0ABU9XZN8_9SPHN</name>